<dbReference type="Gene3D" id="4.10.280.10">
    <property type="entry name" value="Helix-loop-helix DNA-binding domain"/>
    <property type="match status" value="1"/>
</dbReference>
<evidence type="ECO:0000256" key="4">
    <source>
        <dbReference type="ARBA" id="ARBA00023163"/>
    </source>
</evidence>
<evidence type="ECO:0000256" key="2">
    <source>
        <dbReference type="ARBA" id="ARBA00023015"/>
    </source>
</evidence>
<dbReference type="InterPro" id="IPR050283">
    <property type="entry name" value="E-box_TF_Regulators"/>
</dbReference>
<keyword evidence="3" id="KW-0238">DNA-binding</keyword>
<dbReference type="GO" id="GO:0032502">
    <property type="term" value="P:developmental process"/>
    <property type="evidence" value="ECO:0007669"/>
    <property type="project" value="TreeGrafter"/>
</dbReference>
<organism evidence="7 8">
    <name type="scientific">Neogobius melanostomus</name>
    <name type="common">round goby</name>
    <dbReference type="NCBI Taxonomy" id="47308"/>
    <lineage>
        <taxon>Eukaryota</taxon>
        <taxon>Metazoa</taxon>
        <taxon>Chordata</taxon>
        <taxon>Craniata</taxon>
        <taxon>Vertebrata</taxon>
        <taxon>Euteleostomi</taxon>
        <taxon>Actinopterygii</taxon>
        <taxon>Neopterygii</taxon>
        <taxon>Teleostei</taxon>
        <taxon>Neoteleostei</taxon>
        <taxon>Acanthomorphata</taxon>
        <taxon>Gobiaria</taxon>
        <taxon>Gobiiformes</taxon>
        <taxon>Gobioidei</taxon>
        <taxon>Gobiidae</taxon>
        <taxon>Benthophilinae</taxon>
        <taxon>Neogobiini</taxon>
        <taxon>Neogobius</taxon>
    </lineage>
</organism>
<dbReference type="Proteomes" id="UP000694523">
    <property type="component" value="Unplaced"/>
</dbReference>
<dbReference type="GO" id="GO:0046983">
    <property type="term" value="F:protein dimerization activity"/>
    <property type="evidence" value="ECO:0007669"/>
    <property type="project" value="InterPro"/>
</dbReference>
<evidence type="ECO:0000313" key="7">
    <source>
        <dbReference type="Ensembl" id="ENSNMLP00000038322.1"/>
    </source>
</evidence>
<name>A0A8C6URQ1_9GOBI</name>
<dbReference type="PANTHER" id="PTHR23349">
    <property type="entry name" value="BASIC HELIX-LOOP-HELIX TRANSCRIPTION FACTOR, TWIST"/>
    <property type="match status" value="1"/>
</dbReference>
<evidence type="ECO:0000256" key="3">
    <source>
        <dbReference type="ARBA" id="ARBA00023125"/>
    </source>
</evidence>
<dbReference type="SMART" id="SM00353">
    <property type="entry name" value="HLH"/>
    <property type="match status" value="1"/>
</dbReference>
<proteinExistence type="predicted"/>
<reference evidence="7" key="1">
    <citation type="submission" date="2025-08" db="UniProtKB">
        <authorList>
            <consortium name="Ensembl"/>
        </authorList>
    </citation>
    <scope>IDENTIFICATION</scope>
</reference>
<dbReference type="AlphaFoldDB" id="A0A8C6URQ1"/>
<dbReference type="CDD" id="cd11465">
    <property type="entry name" value="bHLH_TS_scleraxis_like"/>
    <property type="match status" value="1"/>
</dbReference>
<dbReference type="SUPFAM" id="SSF47459">
    <property type="entry name" value="HLH, helix-loop-helix DNA-binding domain"/>
    <property type="match status" value="1"/>
</dbReference>
<keyword evidence="5" id="KW-0539">Nucleus</keyword>
<evidence type="ECO:0000256" key="1">
    <source>
        <dbReference type="ARBA" id="ARBA00004123"/>
    </source>
</evidence>
<dbReference type="InterPro" id="IPR036638">
    <property type="entry name" value="HLH_DNA-bd_sf"/>
</dbReference>
<dbReference type="Pfam" id="PF00010">
    <property type="entry name" value="HLH"/>
    <property type="match status" value="1"/>
</dbReference>
<evidence type="ECO:0000313" key="8">
    <source>
        <dbReference type="Proteomes" id="UP000694523"/>
    </source>
</evidence>
<dbReference type="FunFam" id="4.10.280.10:FF:000010">
    <property type="entry name" value="Scleraxis bHLH transcription factor"/>
    <property type="match status" value="1"/>
</dbReference>
<dbReference type="GO" id="GO:0000977">
    <property type="term" value="F:RNA polymerase II transcription regulatory region sequence-specific DNA binding"/>
    <property type="evidence" value="ECO:0007669"/>
    <property type="project" value="TreeGrafter"/>
</dbReference>
<evidence type="ECO:0000259" key="6">
    <source>
        <dbReference type="PROSITE" id="PS50888"/>
    </source>
</evidence>
<dbReference type="Ensembl" id="ENSNMLT00000042668.1">
    <property type="protein sequence ID" value="ENSNMLP00000038322.1"/>
    <property type="gene ID" value="ENSNMLG00000023674.1"/>
</dbReference>
<dbReference type="InterPro" id="IPR011598">
    <property type="entry name" value="bHLH_dom"/>
</dbReference>
<feature type="domain" description="BHLH" evidence="6">
    <location>
        <begin position="53"/>
        <end position="105"/>
    </location>
</feature>
<keyword evidence="2" id="KW-0805">Transcription regulation</keyword>
<sequence length="153" mass="17330">VMAFTVLRPLCAHPFPFPVDLFVGSGPEVSESLGWHRAPEITFQQETGGIIKKQRNVENAKERHRTHNVNTAFIALRTLIPTEPIDRKLSKIETLRLASSYISHLANVLMDGHERDQPCLKTSKQDRIICTFCLSSQRKGTESRLDCLRIGLH</sequence>
<protein>
    <submittedName>
        <fullName evidence="7">Transcription factor 15</fullName>
    </submittedName>
</protein>
<dbReference type="GO" id="GO:0000981">
    <property type="term" value="F:DNA-binding transcription factor activity, RNA polymerase II-specific"/>
    <property type="evidence" value="ECO:0007669"/>
    <property type="project" value="TreeGrafter"/>
</dbReference>
<keyword evidence="8" id="KW-1185">Reference proteome</keyword>
<evidence type="ECO:0000256" key="5">
    <source>
        <dbReference type="ARBA" id="ARBA00023242"/>
    </source>
</evidence>
<dbReference type="GO" id="GO:0005634">
    <property type="term" value="C:nucleus"/>
    <property type="evidence" value="ECO:0007669"/>
    <property type="project" value="UniProtKB-SubCell"/>
</dbReference>
<dbReference type="PROSITE" id="PS50888">
    <property type="entry name" value="BHLH"/>
    <property type="match status" value="1"/>
</dbReference>
<accession>A0A8C6URQ1</accession>
<comment type="subcellular location">
    <subcellularLocation>
        <location evidence="1">Nucleus</location>
    </subcellularLocation>
</comment>
<dbReference type="PANTHER" id="PTHR23349:SF42">
    <property type="entry name" value="BHLH DOMAIN-CONTAINING PROTEIN"/>
    <property type="match status" value="1"/>
</dbReference>
<keyword evidence="4" id="KW-0804">Transcription</keyword>
<reference evidence="7" key="2">
    <citation type="submission" date="2025-09" db="UniProtKB">
        <authorList>
            <consortium name="Ensembl"/>
        </authorList>
    </citation>
    <scope>IDENTIFICATION</scope>
</reference>